<evidence type="ECO:0000313" key="2">
    <source>
        <dbReference type="Proteomes" id="UP000813215"/>
    </source>
</evidence>
<sequence length="65" mass="7156">MILQALGLIRGINRKSKILLEDDLILSNPGFVVLLASPSLAYKSTNSRFYVSILIITTVRAIVKP</sequence>
<reference evidence="1" key="1">
    <citation type="submission" date="2021-05" db="EMBL/GenBank/DDBJ databases">
        <authorList>
            <person name="Pietrasiak N."/>
            <person name="Ward R."/>
            <person name="Stajich J.E."/>
            <person name="Kurbessoian T."/>
        </authorList>
    </citation>
    <scope>NUCLEOTIDE SEQUENCE</scope>
    <source>
        <strain evidence="1">HA4357-MV3</strain>
    </source>
</reference>
<dbReference type="Proteomes" id="UP000813215">
    <property type="component" value="Unassembled WGS sequence"/>
</dbReference>
<dbReference type="EMBL" id="JAHHHW010000117">
    <property type="protein sequence ID" value="MBW4433903.1"/>
    <property type="molecule type" value="Genomic_DNA"/>
</dbReference>
<accession>A0A9E3LUR8</accession>
<protein>
    <submittedName>
        <fullName evidence="1">Uncharacterized protein</fullName>
    </submittedName>
</protein>
<gene>
    <name evidence="1" type="ORF">KME28_19870</name>
</gene>
<name>A0A9E3LUR8_9NOST</name>
<evidence type="ECO:0000313" key="1">
    <source>
        <dbReference type="EMBL" id="MBW4433903.1"/>
    </source>
</evidence>
<proteinExistence type="predicted"/>
<organism evidence="1 2">
    <name type="scientific">Pelatocladus maniniholoensis HA4357-MV3</name>
    <dbReference type="NCBI Taxonomy" id="1117104"/>
    <lineage>
        <taxon>Bacteria</taxon>
        <taxon>Bacillati</taxon>
        <taxon>Cyanobacteriota</taxon>
        <taxon>Cyanophyceae</taxon>
        <taxon>Nostocales</taxon>
        <taxon>Nostocaceae</taxon>
        <taxon>Pelatocladus</taxon>
    </lineage>
</organism>
<reference evidence="1" key="2">
    <citation type="journal article" date="2022" name="Microbiol. Resour. Announc.">
        <title>Metagenome Sequencing to Explore Phylogenomics of Terrestrial Cyanobacteria.</title>
        <authorList>
            <person name="Ward R.D."/>
            <person name="Stajich J.E."/>
            <person name="Johansen J.R."/>
            <person name="Huntemann M."/>
            <person name="Clum A."/>
            <person name="Foster B."/>
            <person name="Foster B."/>
            <person name="Roux S."/>
            <person name="Palaniappan K."/>
            <person name="Varghese N."/>
            <person name="Mukherjee S."/>
            <person name="Reddy T.B.K."/>
            <person name="Daum C."/>
            <person name="Copeland A."/>
            <person name="Chen I.A."/>
            <person name="Ivanova N.N."/>
            <person name="Kyrpides N.C."/>
            <person name="Shapiro N."/>
            <person name="Eloe-Fadrosh E.A."/>
            <person name="Pietrasiak N."/>
        </authorList>
    </citation>
    <scope>NUCLEOTIDE SEQUENCE</scope>
    <source>
        <strain evidence="1">HA4357-MV3</strain>
    </source>
</reference>
<dbReference type="AlphaFoldDB" id="A0A9E3LUR8"/>
<comment type="caution">
    <text evidence="1">The sequence shown here is derived from an EMBL/GenBank/DDBJ whole genome shotgun (WGS) entry which is preliminary data.</text>
</comment>